<dbReference type="EMBL" id="NTGA01000019">
    <property type="protein sequence ID" value="PAY22930.1"/>
    <property type="molecule type" value="Genomic_DNA"/>
</dbReference>
<name>A0A2A2WP17_9ACTN</name>
<dbReference type="InterPro" id="IPR051328">
    <property type="entry name" value="T7SS_ABC-Transporter"/>
</dbReference>
<feature type="transmembrane region" description="Helical" evidence="5">
    <location>
        <begin position="16"/>
        <end position="40"/>
    </location>
</feature>
<evidence type="ECO:0000256" key="1">
    <source>
        <dbReference type="ARBA" id="ARBA00004141"/>
    </source>
</evidence>
<protein>
    <submittedName>
        <fullName evidence="6">Uncharacterized protein</fullName>
    </submittedName>
</protein>
<evidence type="ECO:0000313" key="7">
    <source>
        <dbReference type="Proteomes" id="UP000218810"/>
    </source>
</evidence>
<gene>
    <name evidence="6" type="ORF">CEY15_11465</name>
</gene>
<feature type="transmembrane region" description="Helical" evidence="5">
    <location>
        <begin position="100"/>
        <end position="121"/>
    </location>
</feature>
<dbReference type="GO" id="GO:0016020">
    <property type="term" value="C:membrane"/>
    <property type="evidence" value="ECO:0007669"/>
    <property type="project" value="UniProtKB-SubCell"/>
</dbReference>
<keyword evidence="4 5" id="KW-0472">Membrane</keyword>
<evidence type="ECO:0000256" key="2">
    <source>
        <dbReference type="ARBA" id="ARBA00022692"/>
    </source>
</evidence>
<keyword evidence="3 5" id="KW-1133">Transmembrane helix</keyword>
<organism evidence="6 7">
    <name type="scientific">Dietzia natronolimnaea</name>
    <dbReference type="NCBI Taxonomy" id="161920"/>
    <lineage>
        <taxon>Bacteria</taxon>
        <taxon>Bacillati</taxon>
        <taxon>Actinomycetota</taxon>
        <taxon>Actinomycetes</taxon>
        <taxon>Mycobacteriales</taxon>
        <taxon>Dietziaceae</taxon>
        <taxon>Dietzia</taxon>
    </lineage>
</organism>
<evidence type="ECO:0000256" key="4">
    <source>
        <dbReference type="ARBA" id="ARBA00023136"/>
    </source>
</evidence>
<dbReference type="PANTHER" id="PTHR43077:SF10">
    <property type="entry name" value="TRANSPORT PERMEASE PROTEIN"/>
    <property type="match status" value="1"/>
</dbReference>
<comment type="subcellular location">
    <subcellularLocation>
        <location evidence="1">Membrane</location>
        <topology evidence="1">Multi-pass membrane protein</topology>
    </subcellularLocation>
</comment>
<evidence type="ECO:0000256" key="3">
    <source>
        <dbReference type="ARBA" id="ARBA00022989"/>
    </source>
</evidence>
<evidence type="ECO:0000313" key="6">
    <source>
        <dbReference type="EMBL" id="PAY22930.1"/>
    </source>
</evidence>
<dbReference type="Proteomes" id="UP000218810">
    <property type="component" value="Unassembled WGS sequence"/>
</dbReference>
<keyword evidence="2 5" id="KW-0812">Transmembrane</keyword>
<keyword evidence="7" id="KW-1185">Reference proteome</keyword>
<dbReference type="PANTHER" id="PTHR43077">
    <property type="entry name" value="TRANSPORT PERMEASE YVFS-RELATED"/>
    <property type="match status" value="1"/>
</dbReference>
<comment type="caution">
    <text evidence="6">The sequence shown here is derived from an EMBL/GenBank/DDBJ whole genome shotgun (WGS) entry which is preliminary data.</text>
</comment>
<feature type="transmembrane region" description="Helical" evidence="5">
    <location>
        <begin position="215"/>
        <end position="237"/>
    </location>
</feature>
<feature type="transmembrane region" description="Helical" evidence="5">
    <location>
        <begin position="47"/>
        <end position="65"/>
    </location>
</feature>
<proteinExistence type="predicted"/>
<sequence>MSIGNVVIGVQTVNPVFFLATSVAIGLVYLSIIYALAVSFGYIGKGIAVLLVIMQIPGASGIYPIEMMPDFFRSLFPFFPFTYGIDALRETIGGFYGLNYLRYMAVLALFAALSFAVGIFLRQRLGNFSRLFNSKVAETGLFLSEDVQILGSRRRLTQLVQALTDREKFRADNARRRRWLDLNHRTLQWAALSAGVLGTMVLFVVGSVFPDAKASVLGLWGLLLLIVMAAMVTVEYINQSVTYGSEVVDLPDDALKQALAEEEVAIRSDARLDQLEKQGQNA</sequence>
<accession>A0A2A2WP17</accession>
<evidence type="ECO:0000256" key="5">
    <source>
        <dbReference type="SAM" id="Phobius"/>
    </source>
</evidence>
<reference evidence="7" key="1">
    <citation type="submission" date="2017-09" db="EMBL/GenBank/DDBJ databases">
        <authorList>
            <person name="Zhang Y."/>
            <person name="Huang X."/>
            <person name="Liu J."/>
            <person name="Lu L."/>
            <person name="Peng K."/>
        </authorList>
    </citation>
    <scope>NUCLEOTIDE SEQUENCE [LARGE SCALE GENOMIC DNA]</scope>
    <source>
        <strain evidence="7">S-XJ-1</strain>
    </source>
</reference>
<dbReference type="RefSeq" id="WP_095718557.1">
    <property type="nucleotide sequence ID" value="NZ_NTGA01000019.1"/>
</dbReference>
<feature type="transmembrane region" description="Helical" evidence="5">
    <location>
        <begin position="186"/>
        <end position="209"/>
    </location>
</feature>
<dbReference type="AlphaFoldDB" id="A0A2A2WP17"/>